<evidence type="ECO:0000256" key="4">
    <source>
        <dbReference type="ARBA" id="ARBA00022723"/>
    </source>
</evidence>
<keyword evidence="7" id="KW-1185">Reference proteome</keyword>
<comment type="cofactor">
    <cofactor evidence="1">
        <name>Ni(2+)</name>
        <dbReference type="ChEBI" id="CHEBI:49786"/>
    </cofactor>
</comment>
<organism evidence="6 7">
    <name type="scientific">Trichormus variabilis N2B</name>
    <dbReference type="NCBI Taxonomy" id="2681315"/>
    <lineage>
        <taxon>Bacteria</taxon>
        <taxon>Bacillati</taxon>
        <taxon>Cyanobacteriota</taxon>
        <taxon>Cyanophyceae</taxon>
        <taxon>Nostocales</taxon>
        <taxon>Nostocaceae</taxon>
        <taxon>Trichormus</taxon>
    </lineage>
</organism>
<evidence type="ECO:0000313" key="6">
    <source>
        <dbReference type="EMBL" id="MBC1304624.1"/>
    </source>
</evidence>
<proteinExistence type="inferred from homology"/>
<sequence length="487" mass="54311">MSKRIVIDPVTRIEGHAKISIYLDDTGQVSDARFHVTEFRGFEKFCEGRPLWEMPGITARICGICPVSHLLASAKAGDRILSVTIPPTATKLRRLMNLGQILQSHALSFFHLTAPDLLLGMDSDPQKRNIFGLIAAQPELARGGIRLRQFGQEIIEVLGGAKIHPAWAVPGGVREPLSVEGRTHIQERIPEARTIALDALDRFKKLLKDYEKEVQTFGNFPSLFMGLVTPDGLWETYDGYIRFVDSAGNIIADKLDPARYQEFIGEAVQPDSYLKSPYYRPLGYPDQHDQCRIDSGMYRVGPLARLNICSHIGTTLADRELREFRELTSGTAKSSFFYHYARLIEILACIEHIEMLLDDPDILSNRLRSEAGVNQLEAVGVSEAPRGTLFHHYQVDENGLLQKVNLIIATGQNNLAMNRTVAQIARHFIQGTEIPEGMLNRVEAGIRAFDPCLSCSTHAAGQMPLHIQLVAANGNIVNQVWREKLGV</sequence>
<keyword evidence="5" id="KW-0560">Oxidoreductase</keyword>
<keyword evidence="3" id="KW-0533">Nickel</keyword>
<evidence type="ECO:0000256" key="3">
    <source>
        <dbReference type="ARBA" id="ARBA00022596"/>
    </source>
</evidence>
<evidence type="ECO:0000256" key="1">
    <source>
        <dbReference type="ARBA" id="ARBA00001967"/>
    </source>
</evidence>
<name>A0ABR6SDW8_ANAVA</name>
<dbReference type="Pfam" id="PF00374">
    <property type="entry name" value="NiFeSe_Hases"/>
    <property type="match status" value="2"/>
</dbReference>
<comment type="caution">
    <text evidence="6">The sequence shown here is derived from an EMBL/GenBank/DDBJ whole genome shotgun (WGS) entry which is preliminary data.</text>
</comment>
<comment type="similarity">
    <text evidence="2">Belongs to the [NiFe]/[NiFeSe] hydrogenase large subunit family.</text>
</comment>
<dbReference type="PANTHER" id="PTHR43600">
    <property type="entry name" value="COENZYME F420 HYDROGENASE, SUBUNIT ALPHA"/>
    <property type="match status" value="1"/>
</dbReference>
<accession>A0ABR6SDW8</accession>
<reference evidence="6 7" key="1">
    <citation type="submission" date="2019-11" db="EMBL/GenBank/DDBJ databases">
        <title>Comparison of genomes from free-living endosymbiotic cyanobacteria isolated from Azolla.</title>
        <authorList>
            <person name="Thiel T."/>
            <person name="Pratte B."/>
        </authorList>
    </citation>
    <scope>NUCLEOTIDE SEQUENCE [LARGE SCALE GENOMIC DNA]</scope>
    <source>
        <strain evidence="6 7">N2B</strain>
    </source>
</reference>
<dbReference type="Gene3D" id="1.10.645.10">
    <property type="entry name" value="Cytochrome-c3 Hydrogenase, chain B"/>
    <property type="match status" value="1"/>
</dbReference>
<keyword evidence="4" id="KW-0479">Metal-binding</keyword>
<dbReference type="Proteomes" id="UP000570851">
    <property type="component" value="Unassembled WGS sequence"/>
</dbReference>
<dbReference type="PROSITE" id="PS00508">
    <property type="entry name" value="NI_HGENASE_L_2"/>
    <property type="match status" value="1"/>
</dbReference>
<evidence type="ECO:0000256" key="2">
    <source>
        <dbReference type="ARBA" id="ARBA00009292"/>
    </source>
</evidence>
<dbReference type="PANTHER" id="PTHR43600:SF2">
    <property type="entry name" value="F420-NON-REDUCING HYDROGENASE VHU SUBUNIT A"/>
    <property type="match status" value="1"/>
</dbReference>
<dbReference type="GeneID" id="58722234"/>
<dbReference type="EMBL" id="JACKZP010000117">
    <property type="protein sequence ID" value="MBC1304624.1"/>
    <property type="molecule type" value="Genomic_DNA"/>
</dbReference>
<evidence type="ECO:0000256" key="5">
    <source>
        <dbReference type="ARBA" id="ARBA00023002"/>
    </source>
</evidence>
<protein>
    <submittedName>
        <fullName evidence="6">Ni/Fe hydrogenase subunit alpha</fullName>
    </submittedName>
</protein>
<dbReference type="InterPro" id="IPR029014">
    <property type="entry name" value="NiFe-Hase_large"/>
</dbReference>
<dbReference type="InterPro" id="IPR001501">
    <property type="entry name" value="Ni-dep_hyd_lsu"/>
</dbReference>
<gene>
    <name evidence="6" type="ORF">GNE12_22150</name>
</gene>
<evidence type="ECO:0000313" key="7">
    <source>
        <dbReference type="Proteomes" id="UP000570851"/>
    </source>
</evidence>
<dbReference type="InterPro" id="IPR018194">
    <property type="entry name" value="Ni-dep_hyd_lsu_Ni_BS"/>
</dbReference>
<dbReference type="RefSeq" id="WP_011321324.1">
    <property type="nucleotide sequence ID" value="NZ_JACKZP010000117.1"/>
</dbReference>
<dbReference type="SUPFAM" id="SSF56762">
    <property type="entry name" value="HydB/Nqo4-like"/>
    <property type="match status" value="1"/>
</dbReference>